<accession>A0A6C0E109</accession>
<feature type="region of interest" description="Disordered" evidence="1">
    <location>
        <begin position="338"/>
        <end position="358"/>
    </location>
</feature>
<organism evidence="2">
    <name type="scientific">viral metagenome</name>
    <dbReference type="NCBI Taxonomy" id="1070528"/>
    <lineage>
        <taxon>unclassified sequences</taxon>
        <taxon>metagenomes</taxon>
        <taxon>organismal metagenomes</taxon>
    </lineage>
</organism>
<proteinExistence type="predicted"/>
<evidence type="ECO:0000256" key="1">
    <source>
        <dbReference type="SAM" id="MobiDB-lite"/>
    </source>
</evidence>
<dbReference type="AlphaFoldDB" id="A0A6C0E109"/>
<evidence type="ECO:0000313" key="2">
    <source>
        <dbReference type="EMBL" id="QHT22438.1"/>
    </source>
</evidence>
<protein>
    <submittedName>
        <fullName evidence="2">Uncharacterized protein</fullName>
    </submittedName>
</protein>
<reference evidence="2" key="1">
    <citation type="journal article" date="2020" name="Nature">
        <title>Giant virus diversity and host interactions through global metagenomics.</title>
        <authorList>
            <person name="Schulz F."/>
            <person name="Roux S."/>
            <person name="Paez-Espino D."/>
            <person name="Jungbluth S."/>
            <person name="Walsh D.A."/>
            <person name="Denef V.J."/>
            <person name="McMahon K.D."/>
            <person name="Konstantinidis K.T."/>
            <person name="Eloe-Fadrosh E.A."/>
            <person name="Kyrpides N.C."/>
            <person name="Woyke T."/>
        </authorList>
    </citation>
    <scope>NUCLEOTIDE SEQUENCE</scope>
    <source>
        <strain evidence="2">GVMAG-M-3300023179-111</strain>
    </source>
</reference>
<dbReference type="EMBL" id="MN739709">
    <property type="protein sequence ID" value="QHT22438.1"/>
    <property type="molecule type" value="Genomic_DNA"/>
</dbReference>
<name>A0A6C0E109_9ZZZZ</name>
<sequence length="358" mass="41591">MHIKCIRNINLKAIPFYSDIDYNLPKSSIIDDSSSEKDDLVILCAQEIYGYRCGILGFCSNFMSHEIPKTYFLKKITNKYNYSDANLLAGAISYLNRYIPLLNYGIWDYKKFMTNSTFKYYNNDSVSHMFDLCTPFLDGGCCIYSNRKSFASGFERLNIDNKVSISDYIAKKGIAWSVFDSEDKRILVMTFNLSDDLNELTKLLEIEQIICLQEILEKRFLLQNFETYIVGDIKINFNERGNSFKDISNSFKVINKDTNYVLYKQFFECNMNIDESSNILKIDIEKSNDEPVLIVKEEDQVVVEVKKELPEETKEEIRRVGMFFIDNPIFDYFNRLSPSSDKSNKSNKSNSSGGWTKI</sequence>
<feature type="compositionally biased region" description="Low complexity" evidence="1">
    <location>
        <begin position="338"/>
        <end position="352"/>
    </location>
</feature>